<comment type="caution">
    <text evidence="1">The sequence shown here is derived from an EMBL/GenBank/DDBJ whole genome shotgun (WGS) entry which is preliminary data.</text>
</comment>
<gene>
    <name evidence="1" type="ORF">PHY01_32180</name>
</gene>
<sequence length="191" mass="20438">MTLLRSADVSAADWVVRSPVPEGRLITLGPAGFAASARLRFVPDPTGPGQEEGDVEVPDDHPSDIAQVRRALHVLAPFTATPGDCWFCAWEGYSDLPLPPGPLVELPTRRYGLFRGTLDAVDTWAADLGAPGTAWPPAFVWPHDRAWCVTSDVDPHWAGIGASAAAIEALLHDTGLDVVPVRPGEVPPTYY</sequence>
<dbReference type="OrthoDB" id="2426596at2"/>
<accession>A0A4Y3WQ36</accession>
<dbReference type="AlphaFoldDB" id="A0A4Y3WQ36"/>
<proteinExistence type="predicted"/>
<keyword evidence="2" id="KW-1185">Reference proteome</keyword>
<dbReference type="EMBL" id="BJNG01000026">
    <property type="protein sequence ID" value="GEC20935.1"/>
    <property type="molecule type" value="Genomic_DNA"/>
</dbReference>
<dbReference type="RefSeq" id="WP_141279508.1">
    <property type="nucleotide sequence ID" value="NZ_BAAARZ010000007.1"/>
</dbReference>
<organism evidence="1 2">
    <name type="scientific">Pseudonocardia hydrocarbonoxydans</name>
    <dbReference type="NCBI Taxonomy" id="76726"/>
    <lineage>
        <taxon>Bacteria</taxon>
        <taxon>Bacillati</taxon>
        <taxon>Actinomycetota</taxon>
        <taxon>Actinomycetes</taxon>
        <taxon>Pseudonocardiales</taxon>
        <taxon>Pseudonocardiaceae</taxon>
        <taxon>Pseudonocardia</taxon>
    </lineage>
</organism>
<reference evidence="1 2" key="1">
    <citation type="submission" date="2019-06" db="EMBL/GenBank/DDBJ databases">
        <title>Whole genome shotgun sequence of Pseudonocardia hydrocarbonoxydans NBRC 14498.</title>
        <authorList>
            <person name="Hosoyama A."/>
            <person name="Uohara A."/>
            <person name="Ohji S."/>
            <person name="Ichikawa N."/>
        </authorList>
    </citation>
    <scope>NUCLEOTIDE SEQUENCE [LARGE SCALE GENOMIC DNA]</scope>
    <source>
        <strain evidence="1 2">NBRC 14498</strain>
    </source>
</reference>
<dbReference type="Proteomes" id="UP000320338">
    <property type="component" value="Unassembled WGS sequence"/>
</dbReference>
<protein>
    <submittedName>
        <fullName evidence="1">Uncharacterized protein</fullName>
    </submittedName>
</protein>
<name>A0A4Y3WQ36_9PSEU</name>
<evidence type="ECO:0000313" key="2">
    <source>
        <dbReference type="Proteomes" id="UP000320338"/>
    </source>
</evidence>
<evidence type="ECO:0000313" key="1">
    <source>
        <dbReference type="EMBL" id="GEC20935.1"/>
    </source>
</evidence>